<name>A0A0G4L214_VERLO</name>
<evidence type="ECO:0000256" key="2">
    <source>
        <dbReference type="ARBA" id="ARBA00007274"/>
    </source>
</evidence>
<reference evidence="8" key="1">
    <citation type="submission" date="2015-05" db="EMBL/GenBank/DDBJ databases">
        <authorList>
            <person name="Fogelqvist Johan"/>
        </authorList>
    </citation>
    <scope>NUCLEOTIDE SEQUENCE [LARGE SCALE GENOMIC DNA]</scope>
</reference>
<dbReference type="SUPFAM" id="SSF51161">
    <property type="entry name" value="Trimeric LpxA-like enzymes"/>
    <property type="match status" value="1"/>
</dbReference>
<dbReference type="PANTHER" id="PTHR23416">
    <property type="entry name" value="SIALIC ACID SYNTHASE-RELATED"/>
    <property type="match status" value="1"/>
</dbReference>
<proteinExistence type="inferred from homology"/>
<dbReference type="InterPro" id="IPR001451">
    <property type="entry name" value="Hexapep"/>
</dbReference>
<dbReference type="SUPFAM" id="SSF51316">
    <property type="entry name" value="Mss4-like"/>
    <property type="match status" value="1"/>
</dbReference>
<comment type="similarity">
    <text evidence="1">Belongs to the Gfa family.</text>
</comment>
<dbReference type="AlphaFoldDB" id="A0A0G4L214"/>
<protein>
    <recommendedName>
        <fullName evidence="6">CENP-V/GFA domain-containing protein</fullName>
    </recommendedName>
</protein>
<dbReference type="GO" id="GO:0016846">
    <property type="term" value="F:carbon-sulfur lyase activity"/>
    <property type="evidence" value="ECO:0007669"/>
    <property type="project" value="InterPro"/>
</dbReference>
<feature type="domain" description="CENP-V/GFA" evidence="6">
    <location>
        <begin position="74"/>
        <end position="180"/>
    </location>
</feature>
<dbReference type="Pfam" id="PF04828">
    <property type="entry name" value="GFA"/>
    <property type="match status" value="1"/>
</dbReference>
<accession>A0A0G4L214</accession>
<keyword evidence="3" id="KW-0808">Transferase</keyword>
<dbReference type="InterPro" id="IPR051159">
    <property type="entry name" value="Hexapeptide_acetyltransf"/>
</dbReference>
<dbReference type="InterPro" id="IPR006913">
    <property type="entry name" value="CENP-V/GFA"/>
</dbReference>
<dbReference type="Proteomes" id="UP000045706">
    <property type="component" value="Unassembled WGS sequence"/>
</dbReference>
<evidence type="ECO:0000256" key="5">
    <source>
        <dbReference type="ARBA" id="ARBA00022833"/>
    </source>
</evidence>
<evidence type="ECO:0000256" key="3">
    <source>
        <dbReference type="ARBA" id="ARBA00022679"/>
    </source>
</evidence>
<keyword evidence="5" id="KW-0862">Zinc</keyword>
<dbReference type="InterPro" id="IPR011057">
    <property type="entry name" value="Mss4-like_sf"/>
</dbReference>
<dbReference type="PROSITE" id="PS51891">
    <property type="entry name" value="CENP_V_GFA"/>
    <property type="match status" value="1"/>
</dbReference>
<evidence type="ECO:0000313" key="7">
    <source>
        <dbReference type="EMBL" id="CRK16024.1"/>
    </source>
</evidence>
<evidence type="ECO:0000259" key="6">
    <source>
        <dbReference type="PROSITE" id="PS51891"/>
    </source>
</evidence>
<dbReference type="InterPro" id="IPR011004">
    <property type="entry name" value="Trimer_LpxA-like_sf"/>
</dbReference>
<dbReference type="EMBL" id="CVQI01006668">
    <property type="protein sequence ID" value="CRK16024.1"/>
    <property type="molecule type" value="Genomic_DNA"/>
</dbReference>
<organism evidence="7 8">
    <name type="scientific">Verticillium longisporum</name>
    <name type="common">Verticillium dahliae var. longisporum</name>
    <dbReference type="NCBI Taxonomy" id="100787"/>
    <lineage>
        <taxon>Eukaryota</taxon>
        <taxon>Fungi</taxon>
        <taxon>Dikarya</taxon>
        <taxon>Ascomycota</taxon>
        <taxon>Pezizomycotina</taxon>
        <taxon>Sordariomycetes</taxon>
        <taxon>Hypocreomycetidae</taxon>
        <taxon>Glomerellales</taxon>
        <taxon>Plectosphaerellaceae</taxon>
        <taxon>Verticillium</taxon>
    </lineage>
</organism>
<dbReference type="GO" id="GO:0046872">
    <property type="term" value="F:metal ion binding"/>
    <property type="evidence" value="ECO:0007669"/>
    <property type="project" value="UniProtKB-KW"/>
</dbReference>
<gene>
    <name evidence="7" type="ORF">BN1723_002203</name>
</gene>
<evidence type="ECO:0000313" key="8">
    <source>
        <dbReference type="Proteomes" id="UP000045706"/>
    </source>
</evidence>
<sequence>MAYAPLPVSHREAIVRPLKLAITSDVSGLLQSPKLRLSSDITSAAPPQDVGSTAPSFPLHPSLVNGITKGDPSFPGGVLKCKCSTSPVTVTLRSNVVHNHACGCSKCWKPEGALFSIVSVVPADKLEVTANGDKLAVVDPSATILRHACTGCGVHLYGPLTSLVIIGERVMLGPNVHIYSAGHDTSVLSRVRCIEFGHPVRIEDDCWIGGNVTILAGVTIGRGSKVVKRLPTLEEELADPRNIYHRFPDRS</sequence>
<evidence type="ECO:0000256" key="1">
    <source>
        <dbReference type="ARBA" id="ARBA00005495"/>
    </source>
</evidence>
<keyword evidence="4" id="KW-0479">Metal-binding</keyword>
<comment type="similarity">
    <text evidence="2">Belongs to the transferase hexapeptide repeat family.</text>
</comment>
<evidence type="ECO:0000256" key="4">
    <source>
        <dbReference type="ARBA" id="ARBA00022723"/>
    </source>
</evidence>
<dbReference type="Pfam" id="PF14602">
    <property type="entry name" value="Hexapep_2"/>
    <property type="match status" value="1"/>
</dbReference>
<dbReference type="PANTHER" id="PTHR23416:SF23">
    <property type="entry name" value="ACETYLTRANSFERASE C18B11.09C-RELATED"/>
    <property type="match status" value="1"/>
</dbReference>
<dbReference type="Gene3D" id="3.90.1590.10">
    <property type="entry name" value="glutathione-dependent formaldehyde- activating enzyme (gfa)"/>
    <property type="match status" value="1"/>
</dbReference>
<dbReference type="GO" id="GO:0008374">
    <property type="term" value="F:O-acyltransferase activity"/>
    <property type="evidence" value="ECO:0007669"/>
    <property type="project" value="TreeGrafter"/>
</dbReference>